<proteinExistence type="predicted"/>
<protein>
    <recommendedName>
        <fullName evidence="1">Guanylate cyclase domain-containing protein</fullName>
    </recommendedName>
</protein>
<dbReference type="InterPro" id="IPR029787">
    <property type="entry name" value="Nucleotide_cyclase"/>
</dbReference>
<dbReference type="InterPro" id="IPR001054">
    <property type="entry name" value="A/G_cyclase"/>
</dbReference>
<dbReference type="Proteomes" id="UP001500457">
    <property type="component" value="Unassembled WGS sequence"/>
</dbReference>
<dbReference type="SUPFAM" id="SSF55073">
    <property type="entry name" value="Nucleotide cyclase"/>
    <property type="match status" value="1"/>
</dbReference>
<dbReference type="CDD" id="cd07302">
    <property type="entry name" value="CHD"/>
    <property type="match status" value="1"/>
</dbReference>
<dbReference type="PROSITE" id="PS50125">
    <property type="entry name" value="GUANYLATE_CYCLASE_2"/>
    <property type="match status" value="1"/>
</dbReference>
<comment type="caution">
    <text evidence="2">The sequence shown here is derived from an EMBL/GenBank/DDBJ whole genome shotgun (WGS) entry which is preliminary data.</text>
</comment>
<accession>A0ABP9E1U3</accession>
<organism evidence="2 3">
    <name type="scientific">Actinomycetospora straminea</name>
    <dbReference type="NCBI Taxonomy" id="663607"/>
    <lineage>
        <taxon>Bacteria</taxon>
        <taxon>Bacillati</taxon>
        <taxon>Actinomycetota</taxon>
        <taxon>Actinomycetes</taxon>
        <taxon>Pseudonocardiales</taxon>
        <taxon>Pseudonocardiaceae</taxon>
        <taxon>Actinomycetospora</taxon>
    </lineage>
</organism>
<dbReference type="RefSeq" id="WP_274230988.1">
    <property type="nucleotide sequence ID" value="NZ_BAABHQ010000001.1"/>
</dbReference>
<name>A0ABP9E1U3_9PSEU</name>
<sequence length="382" mass="39961">MGEAAPDVPDAPDGRLGEVVAALAAGRTAAQVVDAEGRLAWVSEQMQLLAGIDDGTDLGLGHHLDEVLEREVWHDLLTAEAVDTLRHELHPRLADPGSTPLWVLALDLRVGGRQRGVGMLGVTLRHPDGSPLGAVLIYAPLLPARVLALVSEGDEAMFTRMADLSAPAQRPAAVVFADIDGSGPLSRRLPTPVYFELVRGVTTAFDELVGRHGGIVGKHAGDGASAYFLSDSHGSDAAAAGAALRTVQELPGVVADVVADLAESGAEIRREDCLMNIGAHWGADLFIGQIVTGGRLEVTALGDEVNECARVEQVASGGQRLVTKNLVERLDDEAANALGLRPRSLTYRMLAELTRDGEAAGGKAERDAGSLAVHDLGPSGLR</sequence>
<gene>
    <name evidence="2" type="ORF">GCM10023203_04770</name>
</gene>
<dbReference type="EMBL" id="BAABHQ010000001">
    <property type="protein sequence ID" value="GAA4860566.1"/>
    <property type="molecule type" value="Genomic_DNA"/>
</dbReference>
<reference evidence="3" key="1">
    <citation type="journal article" date="2019" name="Int. J. Syst. Evol. Microbiol.">
        <title>The Global Catalogue of Microorganisms (GCM) 10K type strain sequencing project: providing services to taxonomists for standard genome sequencing and annotation.</title>
        <authorList>
            <consortium name="The Broad Institute Genomics Platform"/>
            <consortium name="The Broad Institute Genome Sequencing Center for Infectious Disease"/>
            <person name="Wu L."/>
            <person name="Ma J."/>
        </authorList>
    </citation>
    <scope>NUCLEOTIDE SEQUENCE [LARGE SCALE GENOMIC DNA]</scope>
    <source>
        <strain evidence="3">JCM 17983</strain>
    </source>
</reference>
<evidence type="ECO:0000313" key="3">
    <source>
        <dbReference type="Proteomes" id="UP001500457"/>
    </source>
</evidence>
<feature type="domain" description="Guanylate cyclase" evidence="1">
    <location>
        <begin position="173"/>
        <end position="312"/>
    </location>
</feature>
<dbReference type="Gene3D" id="3.30.70.1230">
    <property type="entry name" value="Nucleotide cyclase"/>
    <property type="match status" value="1"/>
</dbReference>
<keyword evidence="3" id="KW-1185">Reference proteome</keyword>
<evidence type="ECO:0000313" key="2">
    <source>
        <dbReference type="EMBL" id="GAA4860566.1"/>
    </source>
</evidence>
<evidence type="ECO:0000259" key="1">
    <source>
        <dbReference type="PROSITE" id="PS50125"/>
    </source>
</evidence>
<dbReference type="Pfam" id="PF00211">
    <property type="entry name" value="Guanylate_cyc"/>
    <property type="match status" value="1"/>
</dbReference>